<gene>
    <name evidence="1" type="ORF">Vbra_3388</name>
</gene>
<keyword evidence="2" id="KW-1185">Reference proteome</keyword>
<protein>
    <recommendedName>
        <fullName evidence="3">GH15-like domain-containing protein</fullName>
    </recommendedName>
</protein>
<dbReference type="OMA" id="DGMYWHY"/>
<sequence>MSSFAPGKQQTMARIMDSVYGPLTDAFPSPMPKTEAGPTSQGSQRRYLWTDAFAVCNYVSLAHRAGQEGDGQLRAMYLTMAARLIDTVHASLGTPRSEEYPMIPSEHNSPSGFKGLRIGKVDPNTDPGMRADGMYWHYVDKWLFALLRMYNESDDAKYLNAAVSIVKDIHESFVAKWRGKPVGLYWKLGVDLKTIPGAEHTAANDDALSAYIVYALIDHHYSKAIPDHQHPLKREIDELREILKDYPMPMRVSPDPLGVGLKLWKSQWLTEKEDTRHPHQSAGDTIGQLFLKGGRQIIERATDPIDEPLPFRLYGLLMGMRVAWRSDEEKRPRFSRGLHLDSVLSHWEKKETGSVASSSRNEHSCINRVMFVSAMDGLAWERRVDEPLLPVDQ</sequence>
<evidence type="ECO:0008006" key="3">
    <source>
        <dbReference type="Google" id="ProtNLM"/>
    </source>
</evidence>
<evidence type="ECO:0000313" key="1">
    <source>
        <dbReference type="EMBL" id="CEM34200.1"/>
    </source>
</evidence>
<dbReference type="VEuPathDB" id="CryptoDB:Vbra_3388"/>
<dbReference type="EMBL" id="CDMY01000809">
    <property type="protein sequence ID" value="CEM34200.1"/>
    <property type="molecule type" value="Genomic_DNA"/>
</dbReference>
<dbReference type="STRING" id="1169540.A0A0G4GTW6"/>
<evidence type="ECO:0000313" key="2">
    <source>
        <dbReference type="Proteomes" id="UP000041254"/>
    </source>
</evidence>
<proteinExistence type="predicted"/>
<dbReference type="Proteomes" id="UP000041254">
    <property type="component" value="Unassembled WGS sequence"/>
</dbReference>
<name>A0A0G4GTW6_VITBC</name>
<dbReference type="OrthoDB" id="302966at2759"/>
<dbReference type="AlphaFoldDB" id="A0A0G4GTW6"/>
<accession>A0A0G4GTW6</accession>
<reference evidence="1 2" key="1">
    <citation type="submission" date="2014-11" db="EMBL/GenBank/DDBJ databases">
        <authorList>
            <person name="Zhu J."/>
            <person name="Qi W."/>
            <person name="Song R."/>
        </authorList>
    </citation>
    <scope>NUCLEOTIDE SEQUENCE [LARGE SCALE GENOMIC DNA]</scope>
</reference>
<dbReference type="InParanoid" id="A0A0G4GTW6"/>
<organism evidence="1 2">
    <name type="scientific">Vitrella brassicaformis (strain CCMP3155)</name>
    <dbReference type="NCBI Taxonomy" id="1169540"/>
    <lineage>
        <taxon>Eukaryota</taxon>
        <taxon>Sar</taxon>
        <taxon>Alveolata</taxon>
        <taxon>Colpodellida</taxon>
        <taxon>Vitrellaceae</taxon>
        <taxon>Vitrella</taxon>
    </lineage>
</organism>